<organism evidence="3 4">
    <name type="scientific">Natrinema versiforme</name>
    <dbReference type="NCBI Taxonomy" id="88724"/>
    <lineage>
        <taxon>Archaea</taxon>
        <taxon>Methanobacteriati</taxon>
        <taxon>Methanobacteriota</taxon>
        <taxon>Stenosarchaea group</taxon>
        <taxon>Halobacteria</taxon>
        <taxon>Halobacteriales</taxon>
        <taxon>Natrialbaceae</taxon>
        <taxon>Natrinema</taxon>
    </lineage>
</organism>
<dbReference type="RefSeq" id="WP_138246265.1">
    <property type="nucleotide sequence ID" value="NZ_CP040330.1"/>
</dbReference>
<keyword evidence="3" id="KW-0378">Hydrolase</keyword>
<sequence length="284" mass="30305">MDLVSRSLPVATRAPGGETNAYLLRATTPATPDGERRPRDSGADPAVLVDPAARTDDLDRLVREHAVDHILVTHTHPDHVGAVDAYAAETGATVWARYGRTDRFHEATGCEPDRTFAPGTAIPLEDERVRILDAPGHAPDHVALEAGRGGPIVCGDCAVREGSVVVGAPEGDMRAYVTTLRRLWAIDPPTLYPGHGPEIDEPRETLERLFSHRAEREARVLEAVSGGAEALDEILESAYKKDLSGVRDLARATVVAHLEKLAVEGHAGWDGERATPGPTAGAGD</sequence>
<name>A0A4P8WKF8_9EURY</name>
<dbReference type="Gene3D" id="1.10.10.10">
    <property type="entry name" value="Winged helix-like DNA-binding domain superfamily/Winged helix DNA-binding domain"/>
    <property type="match status" value="1"/>
</dbReference>
<dbReference type="KEGG" id="nvr:FEJ81_16185"/>
<evidence type="ECO:0000259" key="2">
    <source>
        <dbReference type="SMART" id="SM00849"/>
    </source>
</evidence>
<feature type="region of interest" description="Disordered" evidence="1">
    <location>
        <begin position="1"/>
        <end position="47"/>
    </location>
</feature>
<dbReference type="PANTHER" id="PTHR23131">
    <property type="entry name" value="ENDORIBONUCLEASE LACTB2"/>
    <property type="match status" value="1"/>
</dbReference>
<dbReference type="SUPFAM" id="SSF56281">
    <property type="entry name" value="Metallo-hydrolase/oxidoreductase"/>
    <property type="match status" value="1"/>
</dbReference>
<dbReference type="OrthoDB" id="6433at2157"/>
<dbReference type="AlphaFoldDB" id="A0A4P8WKF8"/>
<dbReference type="InterPro" id="IPR036866">
    <property type="entry name" value="RibonucZ/Hydroxyglut_hydro"/>
</dbReference>
<evidence type="ECO:0000313" key="4">
    <source>
        <dbReference type="Proteomes" id="UP000302218"/>
    </source>
</evidence>
<accession>A0A4P8WKF8</accession>
<reference evidence="4" key="1">
    <citation type="submission" date="2019-05" db="EMBL/GenBank/DDBJ databases">
        <title>Genome sequence and methylation pattern of the halophilic Archaeon Natrinema versiforme BOL5-4.</title>
        <authorList>
            <person name="DasSarma P."/>
            <person name="Anton B.P."/>
            <person name="DasSarma S.L."/>
            <person name="Martinez F.L."/>
            <person name="Guzman D."/>
            <person name="Roberts R.J."/>
            <person name="DasSarma S."/>
        </authorList>
    </citation>
    <scope>NUCLEOTIDE SEQUENCE [LARGE SCALE GENOMIC DNA]</scope>
    <source>
        <strain evidence="4">BOL5-4</strain>
    </source>
</reference>
<dbReference type="GO" id="GO:0016787">
    <property type="term" value="F:hydrolase activity"/>
    <property type="evidence" value="ECO:0007669"/>
    <property type="project" value="UniProtKB-KW"/>
</dbReference>
<dbReference type="InterPro" id="IPR001279">
    <property type="entry name" value="Metallo-B-lactamas"/>
</dbReference>
<gene>
    <name evidence="3" type="ORF">FEJ81_16185</name>
</gene>
<proteinExistence type="predicted"/>
<dbReference type="InterPro" id="IPR050662">
    <property type="entry name" value="Sec-metab_biosynth-thioest"/>
</dbReference>
<dbReference type="PANTHER" id="PTHR23131:SF0">
    <property type="entry name" value="ENDORIBONUCLEASE LACTB2"/>
    <property type="match status" value="1"/>
</dbReference>
<dbReference type="Gene3D" id="3.60.15.10">
    <property type="entry name" value="Ribonuclease Z/Hydroxyacylglutathione hydrolase-like"/>
    <property type="match status" value="1"/>
</dbReference>
<protein>
    <submittedName>
        <fullName evidence="3">MBL fold metallo-hydrolase</fullName>
    </submittedName>
</protein>
<dbReference type="SMART" id="SM00849">
    <property type="entry name" value="Lactamase_B"/>
    <property type="match status" value="1"/>
</dbReference>
<evidence type="ECO:0000256" key="1">
    <source>
        <dbReference type="SAM" id="MobiDB-lite"/>
    </source>
</evidence>
<evidence type="ECO:0000313" key="3">
    <source>
        <dbReference type="EMBL" id="QCS43814.1"/>
    </source>
</evidence>
<feature type="compositionally biased region" description="Basic and acidic residues" evidence="1">
    <location>
        <begin position="33"/>
        <end position="42"/>
    </location>
</feature>
<dbReference type="InterPro" id="IPR036388">
    <property type="entry name" value="WH-like_DNA-bd_sf"/>
</dbReference>
<dbReference type="GeneID" id="40266844"/>
<dbReference type="EMBL" id="CP040330">
    <property type="protein sequence ID" value="QCS43814.1"/>
    <property type="molecule type" value="Genomic_DNA"/>
</dbReference>
<dbReference type="Pfam" id="PF00753">
    <property type="entry name" value="Lactamase_B"/>
    <property type="match status" value="1"/>
</dbReference>
<feature type="domain" description="Metallo-beta-lactamase" evidence="2">
    <location>
        <begin position="18"/>
        <end position="195"/>
    </location>
</feature>
<dbReference type="Proteomes" id="UP000302218">
    <property type="component" value="Chromosome"/>
</dbReference>